<proteinExistence type="predicted"/>
<feature type="compositionally biased region" description="Polar residues" evidence="1">
    <location>
        <begin position="298"/>
        <end position="310"/>
    </location>
</feature>
<dbReference type="InParanoid" id="A0A0C3AWV9"/>
<feature type="region of interest" description="Disordered" evidence="1">
    <location>
        <begin position="377"/>
        <end position="413"/>
    </location>
</feature>
<feature type="compositionally biased region" description="Low complexity" evidence="1">
    <location>
        <begin position="377"/>
        <end position="386"/>
    </location>
</feature>
<dbReference type="Proteomes" id="UP000053989">
    <property type="component" value="Unassembled WGS sequence"/>
</dbReference>
<name>A0A0C3AWV9_9AGAM</name>
<evidence type="ECO:0000313" key="2">
    <source>
        <dbReference type="EMBL" id="KIM69467.1"/>
    </source>
</evidence>
<gene>
    <name evidence="2" type="ORF">SCLCIDRAFT_1207888</name>
</gene>
<feature type="region of interest" description="Disordered" evidence="1">
    <location>
        <begin position="148"/>
        <end position="177"/>
    </location>
</feature>
<reference evidence="2 3" key="1">
    <citation type="submission" date="2014-04" db="EMBL/GenBank/DDBJ databases">
        <authorList>
            <consortium name="DOE Joint Genome Institute"/>
            <person name="Kuo A."/>
            <person name="Kohler A."/>
            <person name="Nagy L.G."/>
            <person name="Floudas D."/>
            <person name="Copeland A."/>
            <person name="Barry K.W."/>
            <person name="Cichocki N."/>
            <person name="Veneault-Fourrey C."/>
            <person name="LaButti K."/>
            <person name="Lindquist E.A."/>
            <person name="Lipzen A."/>
            <person name="Lundell T."/>
            <person name="Morin E."/>
            <person name="Murat C."/>
            <person name="Sun H."/>
            <person name="Tunlid A."/>
            <person name="Henrissat B."/>
            <person name="Grigoriev I.V."/>
            <person name="Hibbett D.S."/>
            <person name="Martin F."/>
            <person name="Nordberg H.P."/>
            <person name="Cantor M.N."/>
            <person name="Hua S.X."/>
        </authorList>
    </citation>
    <scope>NUCLEOTIDE SEQUENCE [LARGE SCALE GENOMIC DNA]</scope>
    <source>
        <strain evidence="2 3">Foug A</strain>
    </source>
</reference>
<feature type="region of interest" description="Disordered" evidence="1">
    <location>
        <begin position="252"/>
        <end position="324"/>
    </location>
</feature>
<keyword evidence="3" id="KW-1185">Reference proteome</keyword>
<dbReference type="AlphaFoldDB" id="A0A0C3AWV9"/>
<protein>
    <submittedName>
        <fullName evidence="2">Uncharacterized protein</fullName>
    </submittedName>
</protein>
<feature type="compositionally biased region" description="Polar residues" evidence="1">
    <location>
        <begin position="589"/>
        <end position="598"/>
    </location>
</feature>
<feature type="compositionally biased region" description="Polar residues" evidence="1">
    <location>
        <begin position="148"/>
        <end position="170"/>
    </location>
</feature>
<dbReference type="OrthoDB" id="2536714at2759"/>
<feature type="compositionally biased region" description="Polar residues" evidence="1">
    <location>
        <begin position="387"/>
        <end position="396"/>
    </location>
</feature>
<evidence type="ECO:0000313" key="3">
    <source>
        <dbReference type="Proteomes" id="UP000053989"/>
    </source>
</evidence>
<reference evidence="3" key="2">
    <citation type="submission" date="2015-01" db="EMBL/GenBank/DDBJ databases">
        <title>Evolutionary Origins and Diversification of the Mycorrhizal Mutualists.</title>
        <authorList>
            <consortium name="DOE Joint Genome Institute"/>
            <consortium name="Mycorrhizal Genomics Consortium"/>
            <person name="Kohler A."/>
            <person name="Kuo A."/>
            <person name="Nagy L.G."/>
            <person name="Floudas D."/>
            <person name="Copeland A."/>
            <person name="Barry K.W."/>
            <person name="Cichocki N."/>
            <person name="Veneault-Fourrey C."/>
            <person name="LaButti K."/>
            <person name="Lindquist E.A."/>
            <person name="Lipzen A."/>
            <person name="Lundell T."/>
            <person name="Morin E."/>
            <person name="Murat C."/>
            <person name="Riley R."/>
            <person name="Ohm R."/>
            <person name="Sun H."/>
            <person name="Tunlid A."/>
            <person name="Henrissat B."/>
            <person name="Grigoriev I.V."/>
            <person name="Hibbett D.S."/>
            <person name="Martin F."/>
        </authorList>
    </citation>
    <scope>NUCLEOTIDE SEQUENCE [LARGE SCALE GENOMIC DNA]</scope>
    <source>
        <strain evidence="3">Foug A</strain>
    </source>
</reference>
<dbReference type="STRING" id="1036808.A0A0C3AWV9"/>
<feature type="compositionally biased region" description="Polar residues" evidence="1">
    <location>
        <begin position="12"/>
        <end position="23"/>
    </location>
</feature>
<feature type="compositionally biased region" description="Basic and acidic residues" evidence="1">
    <location>
        <begin position="1"/>
        <end position="11"/>
    </location>
</feature>
<feature type="region of interest" description="Disordered" evidence="1">
    <location>
        <begin position="454"/>
        <end position="489"/>
    </location>
</feature>
<feature type="region of interest" description="Disordered" evidence="1">
    <location>
        <begin position="567"/>
        <end position="649"/>
    </location>
</feature>
<sequence length="649" mass="70674">MKSDIMREKSQMTRSVQQSSIQNGVAPPPVSSERASHTSSLHPMPLSGRKNTGDSTPVTLPRGRSMARYPESLGRVPLHRRGTSRTYERLEDLLREAGYKETRIFTPEVERTVGSSGEKREGRASSSVRGGVRAMFGFLSGFVSRNSSPVRGETTSADTTAACSQETGGKTYSPPPSPLPQVQQLNGSTIVSSASPAHYSQNASSESLHITVQRMRVSSALGSTDAAHPSLPAKSVHNVVQSRQALRGTPHYLNLPIPQQRPSNHRQSSKPTRSDESAAHAYLRHMASAPNIHPVNKRPSSSAISLRSQQPPLPPIHQQDRGTQCSRHVINLNDHPTDYECKPEVCAQDAQMPLSRNWLESVTKALLPAASAAVVSDTASAKTVATRTSNSAISDRSQPRGRPLTKKPSLLSSQIQDQKARVCKGQVQCATVLCRSTPTSRASSLVRTIVVEGKARSKSIKPNQPAKAREDRSSLRSRKAKGRPKDVDIIPSLAKTQVENESRYLGGWSMDAHGDGLSSDDNDDDDDDDDDVELGLDRLLVPARRQHSIQSLRKHLHRPTGEAASNIVLCPKNGRSSPFGAASSRRNRQNWQNGSWGSSRGREWTSEQDDDGEEGYTSVFTNTKFGTAGRNSRRRQGLPGAWAQWGTAS</sequence>
<dbReference type="HOGENOM" id="CLU_027666_0_0_1"/>
<dbReference type="EMBL" id="KN822006">
    <property type="protein sequence ID" value="KIM69467.1"/>
    <property type="molecule type" value="Genomic_DNA"/>
</dbReference>
<feature type="region of interest" description="Disordered" evidence="1">
    <location>
        <begin position="1"/>
        <end position="69"/>
    </location>
</feature>
<accession>A0A0C3AWV9</accession>
<evidence type="ECO:0000256" key="1">
    <source>
        <dbReference type="SAM" id="MobiDB-lite"/>
    </source>
</evidence>
<organism evidence="2 3">
    <name type="scientific">Scleroderma citrinum Foug A</name>
    <dbReference type="NCBI Taxonomy" id="1036808"/>
    <lineage>
        <taxon>Eukaryota</taxon>
        <taxon>Fungi</taxon>
        <taxon>Dikarya</taxon>
        <taxon>Basidiomycota</taxon>
        <taxon>Agaricomycotina</taxon>
        <taxon>Agaricomycetes</taxon>
        <taxon>Agaricomycetidae</taxon>
        <taxon>Boletales</taxon>
        <taxon>Sclerodermatineae</taxon>
        <taxon>Sclerodermataceae</taxon>
        <taxon>Scleroderma</taxon>
    </lineage>
</organism>
<feature type="compositionally biased region" description="Polar residues" evidence="1">
    <location>
        <begin position="49"/>
        <end position="58"/>
    </location>
</feature>